<dbReference type="Pfam" id="PF19739">
    <property type="entry name" value="DUF6228"/>
    <property type="match status" value="1"/>
</dbReference>
<keyword evidence="2" id="KW-1185">Reference proteome</keyword>
<accession>A0A938YLQ4</accession>
<protein>
    <submittedName>
        <fullName evidence="1">Uncharacterized protein</fullName>
    </submittedName>
</protein>
<evidence type="ECO:0000313" key="1">
    <source>
        <dbReference type="EMBL" id="MBM9475564.1"/>
    </source>
</evidence>
<dbReference type="InterPro" id="IPR046196">
    <property type="entry name" value="DUF6228"/>
</dbReference>
<evidence type="ECO:0000313" key="2">
    <source>
        <dbReference type="Proteomes" id="UP000663801"/>
    </source>
</evidence>
<organism evidence="1 2">
    <name type="scientific">Nakamurella flavida</name>
    <dbReference type="NCBI Taxonomy" id="363630"/>
    <lineage>
        <taxon>Bacteria</taxon>
        <taxon>Bacillati</taxon>
        <taxon>Actinomycetota</taxon>
        <taxon>Actinomycetes</taxon>
        <taxon>Nakamurellales</taxon>
        <taxon>Nakamurellaceae</taxon>
        <taxon>Nakamurella</taxon>
    </lineage>
</organism>
<gene>
    <name evidence="1" type="ORF">JL107_03805</name>
</gene>
<proteinExistence type="predicted"/>
<name>A0A938YLQ4_9ACTN</name>
<dbReference type="EMBL" id="JAERWL010000005">
    <property type="protein sequence ID" value="MBM9475564.1"/>
    <property type="molecule type" value="Genomic_DNA"/>
</dbReference>
<dbReference type="RefSeq" id="WP_205255677.1">
    <property type="nucleotide sequence ID" value="NZ_BAAAPV010000002.1"/>
</dbReference>
<reference evidence="1" key="1">
    <citation type="submission" date="2021-01" db="EMBL/GenBank/DDBJ databases">
        <title>KCTC 19127 draft genome.</title>
        <authorList>
            <person name="An D."/>
        </authorList>
    </citation>
    <scope>NUCLEOTIDE SEQUENCE</scope>
    <source>
        <strain evidence="1">KCTC 19127</strain>
    </source>
</reference>
<sequence>MIRLGWNGRRLELTAPTKPDGVLTACVRGGDIQATAWAYPGHLGFGDLIDFFADLERHWRGWKGARRWESGEGELTMTARHTGSHVLLDVGLRCQQLDPERDWDLRFSVSLDAGEELTHAATEVQREFGWADRQYDRSDAVPSSDPVDEAAYAYEQDERTYLDLVREHPRPELAGAATRVQTAAAHWQALAWARVIALQALDEPDEQEIHSAVISAQAAELLTELWWDVAKVQRGLRLPRFDRTGHMIDPGDPDENGC</sequence>
<dbReference type="Proteomes" id="UP000663801">
    <property type="component" value="Unassembled WGS sequence"/>
</dbReference>
<comment type="caution">
    <text evidence="1">The sequence shown here is derived from an EMBL/GenBank/DDBJ whole genome shotgun (WGS) entry which is preliminary data.</text>
</comment>
<dbReference type="AlphaFoldDB" id="A0A938YLQ4"/>